<dbReference type="Gene3D" id="2.20.25.90">
    <property type="entry name" value="ADC-like domains"/>
    <property type="match status" value="1"/>
</dbReference>
<evidence type="ECO:0000313" key="7">
    <source>
        <dbReference type="EMBL" id="SDU06841.1"/>
    </source>
</evidence>
<evidence type="ECO:0000259" key="6">
    <source>
        <dbReference type="PROSITE" id="PS51669"/>
    </source>
</evidence>
<evidence type="ECO:0000313" key="8">
    <source>
        <dbReference type="Proteomes" id="UP000199608"/>
    </source>
</evidence>
<dbReference type="GO" id="GO:0046872">
    <property type="term" value="F:metal ion binding"/>
    <property type="evidence" value="ECO:0007669"/>
    <property type="project" value="UniProtKB-KW"/>
</dbReference>
<sequence>MDYKCVKTTCPYCGCGCQMLLEVLDGQVVNTLPSKEPHMNQGKLCIKGHTAHEFVHSKDRLTHPLIRKNGKLEKTTWEDAFNVISSKFSQIKNQYGGDSIGFFSSARSTNEENYLCQKLCRAAFKTNNVDHCARL</sequence>
<dbReference type="Pfam" id="PF04879">
    <property type="entry name" value="Molybdop_Fe4S4"/>
    <property type="match status" value="1"/>
</dbReference>
<keyword evidence="1" id="KW-0004">4Fe-4S</keyword>
<protein>
    <submittedName>
        <fullName evidence="7">Molybdopterin oxidoreductase</fullName>
    </submittedName>
</protein>
<dbReference type="InterPro" id="IPR006656">
    <property type="entry name" value="Mopterin_OxRdtase"/>
</dbReference>
<dbReference type="Pfam" id="PF00384">
    <property type="entry name" value="Molybdopterin"/>
    <property type="match status" value="1"/>
</dbReference>
<dbReference type="GO" id="GO:0016020">
    <property type="term" value="C:membrane"/>
    <property type="evidence" value="ECO:0007669"/>
    <property type="project" value="TreeGrafter"/>
</dbReference>
<proteinExistence type="predicted"/>
<dbReference type="Proteomes" id="UP000199608">
    <property type="component" value="Unassembled WGS sequence"/>
</dbReference>
<dbReference type="Gene3D" id="3.40.50.740">
    <property type="match status" value="1"/>
</dbReference>
<dbReference type="PANTHER" id="PTHR43105">
    <property type="entry name" value="RESPIRATORY NITRATE REDUCTASE"/>
    <property type="match status" value="1"/>
</dbReference>
<feature type="domain" description="4Fe-4S Mo/W bis-MGD-type" evidence="6">
    <location>
        <begin position="3"/>
        <end position="59"/>
    </location>
</feature>
<organism evidence="7 8">
    <name type="scientific">Desulfobacula phenolica</name>
    <dbReference type="NCBI Taxonomy" id="90732"/>
    <lineage>
        <taxon>Bacteria</taxon>
        <taxon>Pseudomonadati</taxon>
        <taxon>Thermodesulfobacteriota</taxon>
        <taxon>Desulfobacteria</taxon>
        <taxon>Desulfobacterales</taxon>
        <taxon>Desulfobacteraceae</taxon>
        <taxon>Desulfobacula</taxon>
    </lineage>
</organism>
<dbReference type="AlphaFoldDB" id="A0A1H2FHK8"/>
<evidence type="ECO:0000256" key="1">
    <source>
        <dbReference type="ARBA" id="ARBA00022485"/>
    </source>
</evidence>
<evidence type="ECO:0000256" key="5">
    <source>
        <dbReference type="ARBA" id="ARBA00023014"/>
    </source>
</evidence>
<keyword evidence="4" id="KW-0408">Iron</keyword>
<dbReference type="SUPFAM" id="SSF53706">
    <property type="entry name" value="Formate dehydrogenase/DMSO reductase, domains 1-3"/>
    <property type="match status" value="1"/>
</dbReference>
<reference evidence="8" key="1">
    <citation type="submission" date="2016-10" db="EMBL/GenBank/DDBJ databases">
        <authorList>
            <person name="Varghese N."/>
            <person name="Submissions S."/>
        </authorList>
    </citation>
    <scope>NUCLEOTIDE SEQUENCE [LARGE SCALE GENOMIC DNA]</scope>
    <source>
        <strain evidence="8">DSM 3384</strain>
    </source>
</reference>
<dbReference type="GO" id="GO:0003954">
    <property type="term" value="F:NADH dehydrogenase activity"/>
    <property type="evidence" value="ECO:0007669"/>
    <property type="project" value="TreeGrafter"/>
</dbReference>
<name>A0A1H2FHK8_9BACT</name>
<dbReference type="EMBL" id="FNLL01000004">
    <property type="protein sequence ID" value="SDU06841.1"/>
    <property type="molecule type" value="Genomic_DNA"/>
</dbReference>
<keyword evidence="3" id="KW-0560">Oxidoreductase</keyword>
<keyword evidence="8" id="KW-1185">Reference proteome</keyword>
<dbReference type="SMART" id="SM00926">
    <property type="entry name" value="Molybdop_Fe4S4"/>
    <property type="match status" value="1"/>
</dbReference>
<evidence type="ECO:0000256" key="4">
    <source>
        <dbReference type="ARBA" id="ARBA00023004"/>
    </source>
</evidence>
<evidence type="ECO:0000256" key="3">
    <source>
        <dbReference type="ARBA" id="ARBA00023002"/>
    </source>
</evidence>
<dbReference type="PROSITE" id="PS51669">
    <property type="entry name" value="4FE4S_MOW_BIS_MGD"/>
    <property type="match status" value="1"/>
</dbReference>
<gene>
    <name evidence="7" type="ORF">SAMN04487931_104162</name>
</gene>
<dbReference type="GO" id="GO:0022904">
    <property type="term" value="P:respiratory electron transport chain"/>
    <property type="evidence" value="ECO:0007669"/>
    <property type="project" value="TreeGrafter"/>
</dbReference>
<dbReference type="GO" id="GO:0051539">
    <property type="term" value="F:4 iron, 4 sulfur cluster binding"/>
    <property type="evidence" value="ECO:0007669"/>
    <property type="project" value="UniProtKB-KW"/>
</dbReference>
<dbReference type="InterPro" id="IPR006963">
    <property type="entry name" value="Mopterin_OxRdtase_4Fe-4S_dom"/>
</dbReference>
<accession>A0A1H2FHK8</accession>
<keyword evidence="2" id="KW-0479">Metal-binding</keyword>
<keyword evidence="5" id="KW-0411">Iron-sulfur</keyword>
<dbReference type="PANTHER" id="PTHR43105:SF14">
    <property type="entry name" value="FORMATE DEHYDROGENASE H"/>
    <property type="match status" value="1"/>
</dbReference>
<dbReference type="InterPro" id="IPR050123">
    <property type="entry name" value="Prok_molybdopt-oxidoreductase"/>
</dbReference>
<evidence type="ECO:0000256" key="2">
    <source>
        <dbReference type="ARBA" id="ARBA00022723"/>
    </source>
</evidence>